<dbReference type="SMART" id="SM00903">
    <property type="entry name" value="Flavin_Reduct"/>
    <property type="match status" value="1"/>
</dbReference>
<dbReference type="EMBL" id="FXTY01000002">
    <property type="protein sequence ID" value="SMP12069.1"/>
    <property type="molecule type" value="Genomic_DNA"/>
</dbReference>
<dbReference type="PANTHER" id="PTHR30466">
    <property type="entry name" value="FLAVIN REDUCTASE"/>
    <property type="match status" value="1"/>
</dbReference>
<dbReference type="Gene3D" id="2.30.110.10">
    <property type="entry name" value="Electron Transport, Fmn-binding Protein, Chain A"/>
    <property type="match status" value="1"/>
</dbReference>
<dbReference type="InterPro" id="IPR050268">
    <property type="entry name" value="NADH-dep_flavin_reductase"/>
</dbReference>
<organism evidence="3 4">
    <name type="scientific">Shimia sagamensis</name>
    <dbReference type="NCBI Taxonomy" id="1566352"/>
    <lineage>
        <taxon>Bacteria</taxon>
        <taxon>Pseudomonadati</taxon>
        <taxon>Pseudomonadota</taxon>
        <taxon>Alphaproteobacteria</taxon>
        <taxon>Rhodobacterales</taxon>
        <taxon>Roseobacteraceae</taxon>
    </lineage>
</organism>
<dbReference type="InterPro" id="IPR012349">
    <property type="entry name" value="Split_barrel_FMN-bd"/>
</dbReference>
<dbReference type="Proteomes" id="UP001157961">
    <property type="component" value="Unassembled WGS sequence"/>
</dbReference>
<keyword evidence="4" id="KW-1185">Reference proteome</keyword>
<sequence length="203" mass="22103">MVTGAFQAKGFENKTLAPAPISAHCCAILRDMKDSLHMTSETFAPTVENQRRFRDALGCFATGVTVVTVPTAQGPLGMTANSFSSVSLDPPLVLWCPARNSERHPFFAGASHFAIHMLRDDQKDLALDFARNGDPFATLEHATNSNHVPLLPDCLARFECRTYAVHDGGDHDIVVGQIERLWIGEGKPLVFAQSNFGCFDANA</sequence>
<keyword evidence="1" id="KW-0560">Oxidoreductase</keyword>
<dbReference type="Pfam" id="PF01613">
    <property type="entry name" value="Flavin_Reduct"/>
    <property type="match status" value="1"/>
</dbReference>
<gene>
    <name evidence="3" type="ORF">SAMN06265373_102311</name>
</gene>
<evidence type="ECO:0000313" key="3">
    <source>
        <dbReference type="EMBL" id="SMP12069.1"/>
    </source>
</evidence>
<evidence type="ECO:0000259" key="2">
    <source>
        <dbReference type="SMART" id="SM00903"/>
    </source>
</evidence>
<accession>A0ABY1NKT4</accession>
<feature type="domain" description="Flavin reductase like" evidence="2">
    <location>
        <begin position="57"/>
        <end position="198"/>
    </location>
</feature>
<reference evidence="3 4" key="1">
    <citation type="submission" date="2017-05" db="EMBL/GenBank/DDBJ databases">
        <authorList>
            <person name="Varghese N."/>
            <person name="Submissions S."/>
        </authorList>
    </citation>
    <scope>NUCLEOTIDE SEQUENCE [LARGE SCALE GENOMIC DNA]</scope>
    <source>
        <strain evidence="3 4">DSM 29734</strain>
    </source>
</reference>
<evidence type="ECO:0000313" key="4">
    <source>
        <dbReference type="Proteomes" id="UP001157961"/>
    </source>
</evidence>
<dbReference type="InterPro" id="IPR002563">
    <property type="entry name" value="Flavin_Rdtase-like_dom"/>
</dbReference>
<evidence type="ECO:0000256" key="1">
    <source>
        <dbReference type="ARBA" id="ARBA00023002"/>
    </source>
</evidence>
<protein>
    <submittedName>
        <fullName evidence="3">NADH-FMN oxidoreductase RutF, flavin reductase (DIM6/NTAB) family</fullName>
    </submittedName>
</protein>
<dbReference type="SUPFAM" id="SSF50475">
    <property type="entry name" value="FMN-binding split barrel"/>
    <property type="match status" value="1"/>
</dbReference>
<dbReference type="PANTHER" id="PTHR30466:SF1">
    <property type="entry name" value="FMN REDUCTASE (NADH) RUTF"/>
    <property type="match status" value="1"/>
</dbReference>
<proteinExistence type="predicted"/>
<name>A0ABY1NKT4_9RHOB</name>
<comment type="caution">
    <text evidence="3">The sequence shown here is derived from an EMBL/GenBank/DDBJ whole genome shotgun (WGS) entry which is preliminary data.</text>
</comment>